<keyword evidence="2" id="KW-1185">Reference proteome</keyword>
<reference evidence="1 2" key="1">
    <citation type="submission" date="2007-01" db="EMBL/GenBank/DDBJ databases">
        <authorList>
            <person name="Haygood M."/>
            <person name="Podell S."/>
            <person name="Anderson C."/>
            <person name="Hopkinson B."/>
            <person name="Roe K."/>
            <person name="Barbeau K."/>
            <person name="Gaasterland T."/>
            <person name="Ferriera S."/>
            <person name="Johnson J."/>
            <person name="Kravitz S."/>
            <person name="Beeson K."/>
            <person name="Sutton G."/>
            <person name="Rogers Y.-H."/>
            <person name="Friedman R."/>
            <person name="Frazier M."/>
            <person name="Venter J.C."/>
        </authorList>
    </citation>
    <scope>NUCLEOTIDE SEQUENCE [LARGE SCALE GENOMIC DNA]</scope>
    <source>
        <strain evidence="1 2">ATCC 23134</strain>
    </source>
</reference>
<dbReference type="AlphaFoldDB" id="A1ZUN7"/>
<evidence type="ECO:0000313" key="1">
    <source>
        <dbReference type="EMBL" id="EAY25923.1"/>
    </source>
</evidence>
<gene>
    <name evidence="1" type="ORF">M23134_00877</name>
</gene>
<accession>A1ZUN7</accession>
<protein>
    <submittedName>
        <fullName evidence="1">Uncharacterized protein</fullName>
    </submittedName>
</protein>
<dbReference type="Proteomes" id="UP000004095">
    <property type="component" value="Unassembled WGS sequence"/>
</dbReference>
<proteinExistence type="predicted"/>
<evidence type="ECO:0000313" key="2">
    <source>
        <dbReference type="Proteomes" id="UP000004095"/>
    </source>
</evidence>
<organism evidence="1 2">
    <name type="scientific">Microscilla marina ATCC 23134</name>
    <dbReference type="NCBI Taxonomy" id="313606"/>
    <lineage>
        <taxon>Bacteria</taxon>
        <taxon>Pseudomonadati</taxon>
        <taxon>Bacteroidota</taxon>
        <taxon>Cytophagia</taxon>
        <taxon>Cytophagales</taxon>
        <taxon>Microscillaceae</taxon>
        <taxon>Microscilla</taxon>
    </lineage>
</organism>
<sequence>MAEMQKLFGYHSNNIWLGRTSQVQKKPFAKPMFLYHLFKYKS</sequence>
<dbReference type="EMBL" id="AAWS01000041">
    <property type="protein sequence ID" value="EAY25923.1"/>
    <property type="molecule type" value="Genomic_DNA"/>
</dbReference>
<name>A1ZUN7_MICM2</name>
<comment type="caution">
    <text evidence="1">The sequence shown here is derived from an EMBL/GenBank/DDBJ whole genome shotgun (WGS) entry which is preliminary data.</text>
</comment>